<feature type="region of interest" description="Disordered" evidence="1">
    <location>
        <begin position="299"/>
        <end position="319"/>
    </location>
</feature>
<keyword evidence="2" id="KW-0347">Helicase</keyword>
<keyword evidence="2" id="KW-0067">ATP-binding</keyword>
<name>A0A3S9W873_9MICO</name>
<keyword evidence="3" id="KW-1185">Reference proteome</keyword>
<reference evidence="2 3" key="1">
    <citation type="submission" date="2018-08" db="EMBL/GenBank/DDBJ databases">
        <title>Microbacterium lemovicicum sp. nov., a bacterium isolated from a natural uranium-rich soil.</title>
        <authorList>
            <person name="ORTET P."/>
        </authorList>
    </citation>
    <scope>NUCLEOTIDE SEQUENCE [LARGE SCALE GENOMIC DNA]</scope>
    <source>
        <strain evidence="2 3">Viu22</strain>
    </source>
</reference>
<keyword evidence="2" id="KW-0378">Hydrolase</keyword>
<proteinExistence type="predicted"/>
<dbReference type="GO" id="GO:0016787">
    <property type="term" value="F:hydrolase activity"/>
    <property type="evidence" value="ECO:0007669"/>
    <property type="project" value="UniProtKB-KW"/>
</dbReference>
<dbReference type="Proteomes" id="UP000276888">
    <property type="component" value="Chromosome"/>
</dbReference>
<gene>
    <name evidence="2" type="primary">recD2_3</name>
    <name evidence="2" type="ORF">CVS47_00867</name>
</gene>
<sequence length="319" mass="34626">MMDLQTAEALTTITLESRVGLALVGDPHQAAPVGHTGAMVIATRATSTAIELDTVHRFRDPAYAALTLHLRNPRDHEHALEIAQTLNDTGHVIRVDSTDAARTAMVNAYFDTHAHGHTVALICGTNSEVDAVNTLIQEQRVTSGQLGAATAAWGRGEQRLLEGDTVQTRRNDRSSGVENRATWIIHRIHPDRIDLVSPTDAGEHRWITHDYAADHVQLAYASTVHGIQGDTTHTAIVGHDVNAAGLYVGLTRGRHHNTAITLAHTDHAAINQLANTMLRGHDETSITQSVNSVRDELRRSARQAPQTQALRAHGTSLAR</sequence>
<keyword evidence="2" id="KW-0547">Nucleotide-binding</keyword>
<dbReference type="EMBL" id="CP031423">
    <property type="protein sequence ID" value="AZS36266.1"/>
    <property type="molecule type" value="Genomic_DNA"/>
</dbReference>
<dbReference type="RefSeq" id="WP_277600966.1">
    <property type="nucleotide sequence ID" value="NZ_CP031423.1"/>
</dbReference>
<protein>
    <submittedName>
        <fullName evidence="2">ATP-dependent RecD-like DNA helicase</fullName>
        <ecNumber evidence="2">3.6.4.12</ecNumber>
    </submittedName>
</protein>
<organism evidence="2 3">
    <name type="scientific">Microbacterium lemovicicum</name>
    <dbReference type="NCBI Taxonomy" id="1072463"/>
    <lineage>
        <taxon>Bacteria</taxon>
        <taxon>Bacillati</taxon>
        <taxon>Actinomycetota</taxon>
        <taxon>Actinomycetes</taxon>
        <taxon>Micrococcales</taxon>
        <taxon>Microbacteriaceae</taxon>
        <taxon>Microbacterium</taxon>
    </lineage>
</organism>
<evidence type="ECO:0000313" key="3">
    <source>
        <dbReference type="Proteomes" id="UP000276888"/>
    </source>
</evidence>
<dbReference type="EC" id="3.6.4.12" evidence="2"/>
<dbReference type="Gene3D" id="2.30.30.940">
    <property type="match status" value="1"/>
</dbReference>
<dbReference type="AlphaFoldDB" id="A0A3S9W873"/>
<dbReference type="SUPFAM" id="SSF52540">
    <property type="entry name" value="P-loop containing nucleoside triphosphate hydrolases"/>
    <property type="match status" value="1"/>
</dbReference>
<dbReference type="GO" id="GO:0003678">
    <property type="term" value="F:DNA helicase activity"/>
    <property type="evidence" value="ECO:0007669"/>
    <property type="project" value="UniProtKB-EC"/>
</dbReference>
<dbReference type="KEGG" id="mlv:CVS47_00867"/>
<dbReference type="Pfam" id="PF13604">
    <property type="entry name" value="AAA_30"/>
    <property type="match status" value="1"/>
</dbReference>
<dbReference type="InterPro" id="IPR027417">
    <property type="entry name" value="P-loop_NTPase"/>
</dbReference>
<evidence type="ECO:0000313" key="2">
    <source>
        <dbReference type="EMBL" id="AZS36266.1"/>
    </source>
</evidence>
<dbReference type="Gene3D" id="3.40.50.300">
    <property type="entry name" value="P-loop containing nucleotide triphosphate hydrolases"/>
    <property type="match status" value="2"/>
</dbReference>
<evidence type="ECO:0000256" key="1">
    <source>
        <dbReference type="SAM" id="MobiDB-lite"/>
    </source>
</evidence>
<accession>A0A3S9W873</accession>